<feature type="compositionally biased region" description="Polar residues" evidence="1">
    <location>
        <begin position="283"/>
        <end position="297"/>
    </location>
</feature>
<feature type="compositionally biased region" description="Polar residues" evidence="1">
    <location>
        <begin position="530"/>
        <end position="542"/>
    </location>
</feature>
<protein>
    <submittedName>
        <fullName evidence="2">Uncharacterized protein</fullName>
    </submittedName>
</protein>
<gene>
    <name evidence="2" type="ORF">LY89DRAFT_685416</name>
</gene>
<feature type="region of interest" description="Disordered" evidence="1">
    <location>
        <begin position="335"/>
        <end position="354"/>
    </location>
</feature>
<proteinExistence type="predicted"/>
<dbReference type="RefSeq" id="XP_018070806.1">
    <property type="nucleotide sequence ID" value="XM_018215079.1"/>
</dbReference>
<feature type="compositionally biased region" description="Polar residues" evidence="1">
    <location>
        <begin position="385"/>
        <end position="399"/>
    </location>
</feature>
<organism evidence="2 3">
    <name type="scientific">Mollisia scopiformis</name>
    <name type="common">Conifer needle endophyte fungus</name>
    <name type="synonym">Phialocephala scopiformis</name>
    <dbReference type="NCBI Taxonomy" id="149040"/>
    <lineage>
        <taxon>Eukaryota</taxon>
        <taxon>Fungi</taxon>
        <taxon>Dikarya</taxon>
        <taxon>Ascomycota</taxon>
        <taxon>Pezizomycotina</taxon>
        <taxon>Leotiomycetes</taxon>
        <taxon>Helotiales</taxon>
        <taxon>Mollisiaceae</taxon>
        <taxon>Mollisia</taxon>
    </lineage>
</organism>
<evidence type="ECO:0000256" key="1">
    <source>
        <dbReference type="SAM" id="MobiDB-lite"/>
    </source>
</evidence>
<feature type="region of interest" description="Disordered" evidence="1">
    <location>
        <begin position="576"/>
        <end position="596"/>
    </location>
</feature>
<dbReference type="Proteomes" id="UP000070700">
    <property type="component" value="Unassembled WGS sequence"/>
</dbReference>
<evidence type="ECO:0000313" key="3">
    <source>
        <dbReference type="Proteomes" id="UP000070700"/>
    </source>
</evidence>
<feature type="compositionally biased region" description="Polar residues" evidence="1">
    <location>
        <begin position="410"/>
        <end position="449"/>
    </location>
</feature>
<evidence type="ECO:0000313" key="2">
    <source>
        <dbReference type="EMBL" id="KUJ16451.1"/>
    </source>
</evidence>
<dbReference type="OrthoDB" id="5394233at2759"/>
<feature type="region of interest" description="Disordered" evidence="1">
    <location>
        <begin position="385"/>
        <end position="515"/>
    </location>
</feature>
<feature type="region of interest" description="Disordered" evidence="1">
    <location>
        <begin position="273"/>
        <end position="299"/>
    </location>
</feature>
<accession>A0A194X8F5</accession>
<keyword evidence="3" id="KW-1185">Reference proteome</keyword>
<feature type="compositionally biased region" description="Pro residues" evidence="1">
    <location>
        <begin position="490"/>
        <end position="514"/>
    </location>
</feature>
<feature type="region of interest" description="Disordered" evidence="1">
    <location>
        <begin position="530"/>
        <end position="550"/>
    </location>
</feature>
<feature type="compositionally biased region" description="Basic residues" evidence="1">
    <location>
        <begin position="468"/>
        <end position="478"/>
    </location>
</feature>
<dbReference type="InParanoid" id="A0A194X8F5"/>
<name>A0A194X8F5_MOLSC</name>
<sequence>MPFDYEAYQKKCNVMTAEQLQKEWENYTRQISAGATGTATSVLLMPYTAGISLVGLGVSAPRIHNARKKMEIIEAGLQARGASPHTRKRDVLAAVGVSGAVSGLTLGIVPPGTADLAIGAAVHHGLEYASTQAALGGSGAVLVHTHDEYVRKKAAEDEIKLQQTMDHLNLDGALAESSVYNPMLHTSHTWPMDSASIADTVKTGPVATPFVDEDSVLFQPTFDHVAQSQSLPNPQPIPNSISHDGEHVPLTEAQLDMLRRMELLQFEMEKRRAGFQEPAAEPSFQQASQEHGLTSPAQVDGQGLGILGLNHLHSSPILAPQLSNHLAQPEQLDLLSSPPHFARPNLYPRSESLPVNLSAIQDRPRDDQEEQLPSYQPQYIAPMSQVETSSQSNNYTLSTKPPLPPRNHTQDSGYHSLTSTPSMTNSTLQSTYPTQNFLSTQVSSPQPYASPSDLARKPMPSTMDSGLHRHSHVTKRHRASEPSISSPSASVPPAPSRLGSIPPPPPYTHTPPPSVVVTADRCEVSKDYFSLQNSGDASSSPRPSLAKKKSQAILKGVNQGWQWAKALPIPGDFKAKENIEPDYGPSPEIPAAWRGA</sequence>
<dbReference type="AlphaFoldDB" id="A0A194X8F5"/>
<feature type="compositionally biased region" description="Polar residues" evidence="1">
    <location>
        <begin position="226"/>
        <end position="242"/>
    </location>
</feature>
<dbReference type="EMBL" id="KQ947416">
    <property type="protein sequence ID" value="KUJ16451.1"/>
    <property type="molecule type" value="Genomic_DNA"/>
</dbReference>
<reference evidence="2 3" key="1">
    <citation type="submission" date="2015-10" db="EMBL/GenBank/DDBJ databases">
        <title>Full genome of DAOMC 229536 Phialocephala scopiformis, a fungal endophyte of spruce producing the potent anti-insectan compound rugulosin.</title>
        <authorList>
            <consortium name="DOE Joint Genome Institute"/>
            <person name="Walker A.K."/>
            <person name="Frasz S.L."/>
            <person name="Seifert K.A."/>
            <person name="Miller J.D."/>
            <person name="Mondo S.J."/>
            <person name="Labutti K."/>
            <person name="Lipzen A."/>
            <person name="Dockter R."/>
            <person name="Kennedy M."/>
            <person name="Grigoriev I.V."/>
            <person name="Spatafora J.W."/>
        </authorList>
    </citation>
    <scope>NUCLEOTIDE SEQUENCE [LARGE SCALE GENOMIC DNA]</scope>
    <source>
        <strain evidence="2 3">CBS 120377</strain>
    </source>
</reference>
<dbReference type="GeneID" id="28824805"/>
<feature type="region of interest" description="Disordered" evidence="1">
    <location>
        <begin position="226"/>
        <end position="245"/>
    </location>
</feature>
<dbReference type="KEGG" id="psco:LY89DRAFT_685416"/>